<dbReference type="AlphaFoldDB" id="A0A2D0MZT3"/>
<name>A0A2D0MZT3_FLAN2</name>
<evidence type="ECO:0000313" key="2">
    <source>
        <dbReference type="Proteomes" id="UP000223913"/>
    </source>
</evidence>
<dbReference type="EMBL" id="PDUD01000049">
    <property type="protein sequence ID" value="PHN01802.1"/>
    <property type="molecule type" value="Genomic_DNA"/>
</dbReference>
<sequence length="342" mass="38342">MLGVCVVYSLAAQSTVIQWSNPSFEDIPGPGRPPLGWYFCGPPEETPPDVQPVALMNVTQRAIHGKTYAGLVVRDNNTQETLGQSLEQPLQKDSCYLLRFYACRSKSFASYSRLTGEPMDFSEPVKLQIWAGDQHCQRKLLLVETQAIRDTNWREYEVRLQPSYDCSQLFFSATYYNTGKAYNGHLLIDHLSPIVPASCNGPAEPRAVPVDYGGGSENADLSRKVQEKLAGIRWERNGFSLHQEFFTAPGSSGQWIAGNRAIYEISQYLKAVPDALLTVAVGPRKDPLVQHHIRLLAAEFMAAGLPPERCLIRPMKKRDLKKEDWLNAPDEPVDVLWGLSYQ</sequence>
<evidence type="ECO:0008006" key="3">
    <source>
        <dbReference type="Google" id="ProtNLM"/>
    </source>
</evidence>
<keyword evidence="2" id="KW-1185">Reference proteome</keyword>
<organism evidence="1 2">
    <name type="scientific">Flavilitoribacter nigricans (strain ATCC 23147 / DSM 23189 / NBRC 102662 / NCIMB 1420 / SS-2)</name>
    <name type="common">Lewinella nigricans</name>
    <dbReference type="NCBI Taxonomy" id="1122177"/>
    <lineage>
        <taxon>Bacteria</taxon>
        <taxon>Pseudomonadati</taxon>
        <taxon>Bacteroidota</taxon>
        <taxon>Saprospiria</taxon>
        <taxon>Saprospirales</taxon>
        <taxon>Lewinellaceae</taxon>
        <taxon>Flavilitoribacter</taxon>
    </lineage>
</organism>
<evidence type="ECO:0000313" key="1">
    <source>
        <dbReference type="EMBL" id="PHN01802.1"/>
    </source>
</evidence>
<gene>
    <name evidence="1" type="ORF">CRP01_35560</name>
</gene>
<reference evidence="1 2" key="1">
    <citation type="submission" date="2017-10" db="EMBL/GenBank/DDBJ databases">
        <title>The draft genome sequence of Lewinella nigricans NBRC 102662.</title>
        <authorList>
            <person name="Wang K."/>
        </authorList>
    </citation>
    <scope>NUCLEOTIDE SEQUENCE [LARGE SCALE GENOMIC DNA]</scope>
    <source>
        <strain evidence="1 2">NBRC 102662</strain>
    </source>
</reference>
<accession>A0A2D0MZT3</accession>
<proteinExistence type="predicted"/>
<comment type="caution">
    <text evidence="1">The sequence shown here is derived from an EMBL/GenBank/DDBJ whole genome shotgun (WGS) entry which is preliminary data.</text>
</comment>
<dbReference type="Proteomes" id="UP000223913">
    <property type="component" value="Unassembled WGS sequence"/>
</dbReference>
<protein>
    <recommendedName>
        <fullName evidence="3">CBM-cenC domain-containing protein</fullName>
    </recommendedName>
</protein>